<keyword evidence="1" id="KW-0732">Signal</keyword>
<dbReference type="EMBL" id="JARKIF010000006">
    <property type="protein sequence ID" value="KAJ7636362.1"/>
    <property type="molecule type" value="Genomic_DNA"/>
</dbReference>
<name>A0AAD7FS57_9AGAR</name>
<comment type="caution">
    <text evidence="2">The sequence shown here is derived from an EMBL/GenBank/DDBJ whole genome shotgun (WGS) entry which is preliminary data.</text>
</comment>
<organism evidence="2 3">
    <name type="scientific">Roridomyces roridus</name>
    <dbReference type="NCBI Taxonomy" id="1738132"/>
    <lineage>
        <taxon>Eukaryota</taxon>
        <taxon>Fungi</taxon>
        <taxon>Dikarya</taxon>
        <taxon>Basidiomycota</taxon>
        <taxon>Agaricomycotina</taxon>
        <taxon>Agaricomycetes</taxon>
        <taxon>Agaricomycetidae</taxon>
        <taxon>Agaricales</taxon>
        <taxon>Marasmiineae</taxon>
        <taxon>Mycenaceae</taxon>
        <taxon>Roridomyces</taxon>
    </lineage>
</organism>
<keyword evidence="3" id="KW-1185">Reference proteome</keyword>
<evidence type="ECO:0000313" key="3">
    <source>
        <dbReference type="Proteomes" id="UP001221142"/>
    </source>
</evidence>
<accession>A0AAD7FS57</accession>
<protein>
    <submittedName>
        <fullName evidence="2">Uncharacterized protein</fullName>
    </submittedName>
</protein>
<proteinExistence type="predicted"/>
<feature type="chain" id="PRO_5042009970" evidence="1">
    <location>
        <begin position="22"/>
        <end position="110"/>
    </location>
</feature>
<evidence type="ECO:0000313" key="2">
    <source>
        <dbReference type="EMBL" id="KAJ7636362.1"/>
    </source>
</evidence>
<feature type="signal peptide" evidence="1">
    <location>
        <begin position="1"/>
        <end position="21"/>
    </location>
</feature>
<sequence>MQLNVALVTGAILIAASPVLGASFVWFAGADCTGTVIADVPDFPTGDCFGLPNRATAKSISFSGVPSVVEFFQSGGGHDQCTNGPFATFGGGSGCANGPNGFNIESFIYD</sequence>
<dbReference type="AlphaFoldDB" id="A0AAD7FS57"/>
<evidence type="ECO:0000256" key="1">
    <source>
        <dbReference type="SAM" id="SignalP"/>
    </source>
</evidence>
<dbReference type="Proteomes" id="UP001221142">
    <property type="component" value="Unassembled WGS sequence"/>
</dbReference>
<reference evidence="2" key="1">
    <citation type="submission" date="2023-03" db="EMBL/GenBank/DDBJ databases">
        <title>Massive genome expansion in bonnet fungi (Mycena s.s.) driven by repeated elements and novel gene families across ecological guilds.</title>
        <authorList>
            <consortium name="Lawrence Berkeley National Laboratory"/>
            <person name="Harder C.B."/>
            <person name="Miyauchi S."/>
            <person name="Viragh M."/>
            <person name="Kuo A."/>
            <person name="Thoen E."/>
            <person name="Andreopoulos B."/>
            <person name="Lu D."/>
            <person name="Skrede I."/>
            <person name="Drula E."/>
            <person name="Henrissat B."/>
            <person name="Morin E."/>
            <person name="Kohler A."/>
            <person name="Barry K."/>
            <person name="LaButti K."/>
            <person name="Morin E."/>
            <person name="Salamov A."/>
            <person name="Lipzen A."/>
            <person name="Mereny Z."/>
            <person name="Hegedus B."/>
            <person name="Baldrian P."/>
            <person name="Stursova M."/>
            <person name="Weitz H."/>
            <person name="Taylor A."/>
            <person name="Grigoriev I.V."/>
            <person name="Nagy L.G."/>
            <person name="Martin F."/>
            <person name="Kauserud H."/>
        </authorList>
    </citation>
    <scope>NUCLEOTIDE SEQUENCE</scope>
    <source>
        <strain evidence="2">9284</strain>
    </source>
</reference>
<gene>
    <name evidence="2" type="ORF">FB45DRAFT_1001503</name>
</gene>